<dbReference type="GO" id="GO:0005730">
    <property type="term" value="C:nucleolus"/>
    <property type="evidence" value="ECO:0007669"/>
    <property type="project" value="UniProtKB-SubCell"/>
</dbReference>
<feature type="non-terminal residue" evidence="10">
    <location>
        <position position="1"/>
    </location>
</feature>
<keyword evidence="5" id="KW-0547">Nucleotide-binding</keyword>
<dbReference type="GO" id="GO:0016887">
    <property type="term" value="F:ATP hydrolysis activity"/>
    <property type="evidence" value="ECO:0007669"/>
    <property type="project" value="InterPro"/>
</dbReference>
<sequence length="670" mass="75976">LRTLCRALIEAGRGYHGSILRSLYEGLLFSFGSQICRTSRPILDTLIQRYLCSGWNKDSSSLLRLLNTPLPIPQLNNFPVNNNIDDSVVTSKCPNDYFVNVEGYWLPKGSEQPISVDNKDELPGNYILTPSVQANLKDLARVVSAGGGLPVLLQGETSVGKTSLITYLAKRVGQVCYRINNHEHTDQQTYLGTYTVSSTACTTKDNKGSDNDTLKKTSTSLVFKDGLLVKAMRNGYWIILDELNLAPTEILEALNRVLDDNRSVFITETQETIKAHPHFRLFATQNPPGLYAGRKMLSRALRNRFIELHFDTIPRNELEIILEKKCLLPSSRAQRLVEVMHRLQLARCTSNLFQGKDSFITLRDLFRWAERYRLATCDKLVTGQIDNKRNEQTIFFDWDGYLADQGYLLLAGRVRNPAEIQIVTDVIESVFKRKVTESRCGKTTICQLIAALHNQRLHCLNCHQCTEASDFLGELRPVRHSSEGNEKESKNDCRLFEWVNGPLVTAMLNGDLFLLDEISLADDAVLERLNSLLEPERQLHLAECSEDFLIVNNNNNNSLTTAYTQLLTAHSKFRFIATMNPGGDYGKKELSPALRNRFTEIWCPSPIFTSGYIQSTIPLSYNESNQLSNSLLDCQQIVMHNLQLKIPLYFNTGNDNFVKQFSEKMINFIH</sequence>
<dbReference type="GO" id="GO:0005654">
    <property type="term" value="C:nucleoplasm"/>
    <property type="evidence" value="ECO:0007669"/>
    <property type="project" value="UniProtKB-SubCell"/>
</dbReference>
<comment type="subcellular location">
    <subcellularLocation>
        <location evidence="1">Nucleus</location>
        <location evidence="1">Nucleolus</location>
    </subcellularLocation>
    <subcellularLocation>
        <location evidence="2">Nucleus</location>
        <location evidence="2">Nucleoplasm</location>
    </subcellularLocation>
</comment>
<dbReference type="InterPro" id="IPR027417">
    <property type="entry name" value="P-loop_NTPase"/>
</dbReference>
<reference evidence="10 11" key="1">
    <citation type="journal article" date="2019" name="PLoS Pathog.">
        <title>Genome sequence of the bovine parasite Schistosoma bovis Tanzania.</title>
        <authorList>
            <person name="Oey H."/>
            <person name="Zakrzewski M."/>
            <person name="Gobert G."/>
            <person name="Gravermann K."/>
            <person name="Stoye J."/>
            <person name="Jones M."/>
            <person name="Mcmanus D."/>
            <person name="Krause L."/>
        </authorList>
    </citation>
    <scope>NUCLEOTIDE SEQUENCE [LARGE SCALE GENOMIC DNA]</scope>
    <source>
        <strain evidence="10 11">TAN1997</strain>
    </source>
</reference>
<dbReference type="PANTHER" id="PTHR48103">
    <property type="entry name" value="MIDASIN-RELATED"/>
    <property type="match status" value="1"/>
</dbReference>
<dbReference type="EMBL" id="QMKO01003277">
    <property type="protein sequence ID" value="RTG81587.1"/>
    <property type="molecule type" value="Genomic_DNA"/>
</dbReference>
<dbReference type="Pfam" id="PF07728">
    <property type="entry name" value="AAA_5"/>
    <property type="match status" value="2"/>
</dbReference>
<feature type="domain" description="AAA+ ATPase" evidence="9">
    <location>
        <begin position="147"/>
        <end position="311"/>
    </location>
</feature>
<evidence type="ECO:0000256" key="1">
    <source>
        <dbReference type="ARBA" id="ARBA00004604"/>
    </source>
</evidence>
<dbReference type="PANTHER" id="PTHR48103:SF2">
    <property type="entry name" value="MIDASIN"/>
    <property type="match status" value="1"/>
</dbReference>
<dbReference type="SUPFAM" id="SSF52540">
    <property type="entry name" value="P-loop containing nucleoside triphosphate hydrolases"/>
    <property type="match status" value="2"/>
</dbReference>
<evidence type="ECO:0000313" key="11">
    <source>
        <dbReference type="Proteomes" id="UP000290809"/>
    </source>
</evidence>
<dbReference type="InterPro" id="IPR003593">
    <property type="entry name" value="AAA+_ATPase"/>
</dbReference>
<organism evidence="10 11">
    <name type="scientific">Schistosoma bovis</name>
    <name type="common">Blood fluke</name>
    <dbReference type="NCBI Taxonomy" id="6184"/>
    <lineage>
        <taxon>Eukaryota</taxon>
        <taxon>Metazoa</taxon>
        <taxon>Spiralia</taxon>
        <taxon>Lophotrochozoa</taxon>
        <taxon>Platyhelminthes</taxon>
        <taxon>Trematoda</taxon>
        <taxon>Digenea</taxon>
        <taxon>Strigeidida</taxon>
        <taxon>Schistosomatoidea</taxon>
        <taxon>Schistosomatidae</taxon>
        <taxon>Schistosoma</taxon>
    </lineage>
</organism>
<evidence type="ECO:0000256" key="7">
    <source>
        <dbReference type="ARBA" id="ARBA00023186"/>
    </source>
</evidence>
<dbReference type="SMART" id="SM00382">
    <property type="entry name" value="AAA"/>
    <property type="match status" value="2"/>
</dbReference>
<dbReference type="Pfam" id="PF17865">
    <property type="entry name" value="AAA_lid_5"/>
    <property type="match status" value="1"/>
</dbReference>
<dbReference type="InterPro" id="IPR041190">
    <property type="entry name" value="Midasin_AAA_lid_5"/>
</dbReference>
<dbReference type="Gene3D" id="3.40.50.300">
    <property type="entry name" value="P-loop containing nucleotide triphosphate hydrolases"/>
    <property type="match status" value="2"/>
</dbReference>
<protein>
    <recommendedName>
        <fullName evidence="4">Midasin</fullName>
    </recommendedName>
</protein>
<evidence type="ECO:0000256" key="8">
    <source>
        <dbReference type="ARBA" id="ARBA00023242"/>
    </source>
</evidence>
<keyword evidence="8" id="KW-0539">Nucleus</keyword>
<dbReference type="InterPro" id="IPR011704">
    <property type="entry name" value="ATPase_dyneun-rel_AAA"/>
</dbReference>
<evidence type="ECO:0000259" key="9">
    <source>
        <dbReference type="SMART" id="SM00382"/>
    </source>
</evidence>
<evidence type="ECO:0000256" key="4">
    <source>
        <dbReference type="ARBA" id="ARBA00017143"/>
    </source>
</evidence>
<accession>A0A430Q1N1</accession>
<dbReference type="GO" id="GO:0000027">
    <property type="term" value="P:ribosomal large subunit assembly"/>
    <property type="evidence" value="ECO:0007669"/>
    <property type="project" value="TreeGrafter"/>
</dbReference>
<comment type="caution">
    <text evidence="10">The sequence shown here is derived from an EMBL/GenBank/DDBJ whole genome shotgun (WGS) entry which is preliminary data.</text>
</comment>
<keyword evidence="6" id="KW-0067">ATP-binding</keyword>
<dbReference type="GO" id="GO:0000055">
    <property type="term" value="P:ribosomal large subunit export from nucleus"/>
    <property type="evidence" value="ECO:0007669"/>
    <property type="project" value="TreeGrafter"/>
</dbReference>
<comment type="similarity">
    <text evidence="3">Belongs to the midasin family.</text>
</comment>
<dbReference type="Proteomes" id="UP000290809">
    <property type="component" value="Unassembled WGS sequence"/>
</dbReference>
<evidence type="ECO:0000256" key="2">
    <source>
        <dbReference type="ARBA" id="ARBA00004642"/>
    </source>
</evidence>
<dbReference type="InterPro" id="IPR040848">
    <property type="entry name" value="AAA_lid_7"/>
</dbReference>
<keyword evidence="7" id="KW-0143">Chaperone</keyword>
<evidence type="ECO:0000256" key="3">
    <source>
        <dbReference type="ARBA" id="ARBA00007188"/>
    </source>
</evidence>
<evidence type="ECO:0000256" key="6">
    <source>
        <dbReference type="ARBA" id="ARBA00022840"/>
    </source>
</evidence>
<dbReference type="FunFam" id="3.40.50.300:FF:000142">
    <property type="entry name" value="Midasin"/>
    <property type="match status" value="1"/>
</dbReference>
<evidence type="ECO:0000256" key="5">
    <source>
        <dbReference type="ARBA" id="ARBA00022741"/>
    </source>
</evidence>
<dbReference type="AlphaFoldDB" id="A0A430Q1N1"/>
<name>A0A430Q1N1_SCHBO</name>
<dbReference type="STRING" id="6184.A0A430Q1N1"/>
<proteinExistence type="inferred from homology"/>
<dbReference type="GO" id="GO:0030687">
    <property type="term" value="C:preribosome, large subunit precursor"/>
    <property type="evidence" value="ECO:0007669"/>
    <property type="project" value="TreeGrafter"/>
</dbReference>
<keyword evidence="11" id="KW-1185">Reference proteome</keyword>
<feature type="domain" description="AAA+ ATPase" evidence="9">
    <location>
        <begin position="432"/>
        <end position="608"/>
    </location>
</feature>
<evidence type="ECO:0000313" key="10">
    <source>
        <dbReference type="EMBL" id="RTG81587.1"/>
    </source>
</evidence>
<gene>
    <name evidence="10" type="ORF">DC041_0009827</name>
</gene>
<dbReference type="GO" id="GO:0005524">
    <property type="term" value="F:ATP binding"/>
    <property type="evidence" value="ECO:0007669"/>
    <property type="project" value="UniProtKB-KW"/>
</dbReference>
<dbReference type="Pfam" id="PF17867">
    <property type="entry name" value="AAA_lid_7"/>
    <property type="match status" value="1"/>
</dbReference>